<comment type="catalytic activity">
    <reaction evidence="9">
        <text>tRNA(Arg) + L-arginine + ATP = L-arginyl-tRNA(Arg) + AMP + diphosphate</text>
        <dbReference type="Rhea" id="RHEA:20301"/>
        <dbReference type="Rhea" id="RHEA-COMP:9658"/>
        <dbReference type="Rhea" id="RHEA-COMP:9673"/>
        <dbReference type="ChEBI" id="CHEBI:30616"/>
        <dbReference type="ChEBI" id="CHEBI:32682"/>
        <dbReference type="ChEBI" id="CHEBI:33019"/>
        <dbReference type="ChEBI" id="CHEBI:78442"/>
        <dbReference type="ChEBI" id="CHEBI:78513"/>
        <dbReference type="ChEBI" id="CHEBI:456215"/>
        <dbReference type="EC" id="6.1.1.19"/>
    </reaction>
</comment>
<keyword evidence="3 10" id="KW-0436">Ligase</keyword>
<evidence type="ECO:0000256" key="8">
    <source>
        <dbReference type="ARBA" id="ARBA00033033"/>
    </source>
</evidence>
<evidence type="ECO:0000313" key="12">
    <source>
        <dbReference type="EMBL" id="KAF7722991.1"/>
    </source>
</evidence>
<dbReference type="GO" id="GO:0004814">
    <property type="term" value="F:arginine-tRNA ligase activity"/>
    <property type="evidence" value="ECO:0007669"/>
    <property type="project" value="UniProtKB-EC"/>
</dbReference>
<keyword evidence="7 10" id="KW-0030">Aminoacyl-tRNA synthetase</keyword>
<dbReference type="PANTHER" id="PTHR11956">
    <property type="entry name" value="ARGINYL-TRNA SYNTHETASE"/>
    <property type="match status" value="1"/>
</dbReference>
<dbReference type="SUPFAM" id="SSF52374">
    <property type="entry name" value="Nucleotidylyl transferase"/>
    <property type="match status" value="1"/>
</dbReference>
<name>A0A8H7ER65_9FUNG</name>
<dbReference type="InterPro" id="IPR035684">
    <property type="entry name" value="ArgRS_core"/>
</dbReference>
<keyword evidence="6 10" id="KW-0648">Protein biosynthesis</keyword>
<dbReference type="FunFam" id="3.40.50.620:FF:000058">
    <property type="entry name" value="Mitochondrial arginyl-tRNA synthetase"/>
    <property type="match status" value="1"/>
</dbReference>
<evidence type="ECO:0000256" key="6">
    <source>
        <dbReference type="ARBA" id="ARBA00022917"/>
    </source>
</evidence>
<dbReference type="PANTHER" id="PTHR11956:SF11">
    <property type="entry name" value="ARGININE--TRNA LIGASE, MITOCHONDRIAL-RELATED"/>
    <property type="match status" value="1"/>
</dbReference>
<dbReference type="CDD" id="cd07956">
    <property type="entry name" value="Anticodon_Ia_Arg"/>
    <property type="match status" value="1"/>
</dbReference>
<dbReference type="SMART" id="SM00836">
    <property type="entry name" value="DALR_1"/>
    <property type="match status" value="1"/>
</dbReference>
<dbReference type="GO" id="GO:0005739">
    <property type="term" value="C:mitochondrion"/>
    <property type="evidence" value="ECO:0007669"/>
    <property type="project" value="TreeGrafter"/>
</dbReference>
<dbReference type="InterPro" id="IPR014729">
    <property type="entry name" value="Rossmann-like_a/b/a_fold"/>
</dbReference>
<dbReference type="InterPro" id="IPR001278">
    <property type="entry name" value="Arg-tRNA-ligase"/>
</dbReference>
<dbReference type="Pfam" id="PF05746">
    <property type="entry name" value="DALR_1"/>
    <property type="match status" value="1"/>
</dbReference>
<keyword evidence="13" id="KW-1185">Reference proteome</keyword>
<accession>A0A8H7ER65</accession>
<dbReference type="SUPFAM" id="SSF47323">
    <property type="entry name" value="Anticodon-binding domain of a subclass of class I aminoacyl-tRNA synthetases"/>
    <property type="match status" value="1"/>
</dbReference>
<dbReference type="InterPro" id="IPR036695">
    <property type="entry name" value="Arg-tRNA-synth_N_sf"/>
</dbReference>
<evidence type="ECO:0000256" key="2">
    <source>
        <dbReference type="ARBA" id="ARBA00012837"/>
    </source>
</evidence>
<evidence type="ECO:0000256" key="3">
    <source>
        <dbReference type="ARBA" id="ARBA00022598"/>
    </source>
</evidence>
<dbReference type="NCBIfam" id="TIGR00456">
    <property type="entry name" value="argS"/>
    <property type="match status" value="1"/>
</dbReference>
<comment type="caution">
    <text evidence="12">The sequence shown here is derived from an EMBL/GenBank/DDBJ whole genome shotgun (WGS) entry which is preliminary data.</text>
</comment>
<dbReference type="Gene3D" id="3.40.50.620">
    <property type="entry name" value="HUPs"/>
    <property type="match status" value="1"/>
</dbReference>
<dbReference type="Gene3D" id="1.10.730.10">
    <property type="entry name" value="Isoleucyl-tRNA Synthetase, Domain 1"/>
    <property type="match status" value="1"/>
</dbReference>
<evidence type="ECO:0000313" key="13">
    <source>
        <dbReference type="Proteomes" id="UP000605846"/>
    </source>
</evidence>
<evidence type="ECO:0000256" key="9">
    <source>
        <dbReference type="ARBA" id="ARBA00049339"/>
    </source>
</evidence>
<dbReference type="OrthoDB" id="68056at2759"/>
<evidence type="ECO:0000256" key="5">
    <source>
        <dbReference type="ARBA" id="ARBA00022840"/>
    </source>
</evidence>
<protein>
    <recommendedName>
        <fullName evidence="2">arginine--tRNA ligase</fullName>
        <ecNumber evidence="2">6.1.1.19</ecNumber>
    </recommendedName>
    <alternativeName>
        <fullName evidence="8">Arginyl-tRNA synthetase</fullName>
    </alternativeName>
</protein>
<evidence type="ECO:0000256" key="4">
    <source>
        <dbReference type="ARBA" id="ARBA00022741"/>
    </source>
</evidence>
<evidence type="ECO:0000256" key="10">
    <source>
        <dbReference type="RuleBase" id="RU363038"/>
    </source>
</evidence>
<dbReference type="EC" id="6.1.1.19" evidence="2"/>
<dbReference type="InterPro" id="IPR009080">
    <property type="entry name" value="tRNAsynth_Ia_anticodon-bd"/>
</dbReference>
<dbReference type="Proteomes" id="UP000605846">
    <property type="component" value="Unassembled WGS sequence"/>
</dbReference>
<dbReference type="PRINTS" id="PR01038">
    <property type="entry name" value="TRNASYNTHARG"/>
</dbReference>
<evidence type="ECO:0000259" key="11">
    <source>
        <dbReference type="SMART" id="SM00836"/>
    </source>
</evidence>
<sequence>MTAQRFRQAIAQQLARITSANEPHIASLLGTPKPTINRQFGLPVPKLTSSPPSSPSEAVQWCKELSSKFESNNYIKRATASGSFLQFDVQIDEYVRQALQQIHHENSSYGSVKRSDHPTVVIDYSSPNIAKPFHAGHLRSTILGGFIKRVHEAMGYRVIGINYLGDWGKQYGLLAVGFAKYGNEEKLKRDPIHHLYEVYVKINADAAKDPEVDRLANQYFSRMEKGDKDALKQWLRFRDFSIASYKSIYKRLNIEFEHYSGESQVEPYIPKVYQLLNERDLVKQTEDGAWVVDLEPYNLGKAVIRRADGTSLYLTRDLASLLLRQEKFGFDKAVYTVGTEQELYLRQLFKISELAFDAPWSKSLYHANFGRIQGMSTRKGTVVFLQDILDTAKEKMLVNMQEANQFKYDELASEGIDGLTGQDAIEYVADTLGTSAVIVQDMVGKRIKNYSFSWDRMTAARGYTGVYLQFTYARLCGIERNSTVTRAAACDPSLLKENEAIELAILLSQYPDIVRSSYQTMDPCTVVQYLFKLCHSVGQANTILRVKGADSDLARARLFLFEAAKITLANGLRLIGVKPLERI</sequence>
<evidence type="ECO:0000256" key="7">
    <source>
        <dbReference type="ARBA" id="ARBA00023146"/>
    </source>
</evidence>
<dbReference type="FunFam" id="1.10.730.10:FF:000006">
    <property type="entry name" value="Arginyl-tRNA synthetase 2, mitochondrial"/>
    <property type="match status" value="1"/>
</dbReference>
<dbReference type="InterPro" id="IPR008909">
    <property type="entry name" value="DALR_anticod-bd"/>
</dbReference>
<reference evidence="12" key="1">
    <citation type="submission" date="2020-01" db="EMBL/GenBank/DDBJ databases">
        <title>Genome Sequencing of Three Apophysomyces-Like Fungal Strains Confirms a Novel Fungal Genus in the Mucoromycota with divergent Burkholderia-like Endosymbiotic Bacteria.</title>
        <authorList>
            <person name="Stajich J.E."/>
            <person name="Macias A.M."/>
            <person name="Carter-House D."/>
            <person name="Lovett B."/>
            <person name="Kasson L.R."/>
            <person name="Berry K."/>
            <person name="Grigoriev I."/>
            <person name="Chang Y."/>
            <person name="Spatafora J."/>
            <person name="Kasson M.T."/>
        </authorList>
    </citation>
    <scope>NUCLEOTIDE SEQUENCE</scope>
    <source>
        <strain evidence="12">NRRL A-21654</strain>
    </source>
</reference>
<keyword evidence="5 10" id="KW-0067">ATP-binding</keyword>
<feature type="domain" description="DALR anticodon binding" evidence="11">
    <location>
        <begin position="468"/>
        <end position="583"/>
    </location>
</feature>
<dbReference type="PROSITE" id="PS00178">
    <property type="entry name" value="AA_TRNA_LIGASE_I"/>
    <property type="match status" value="1"/>
</dbReference>
<dbReference type="GO" id="GO:0032543">
    <property type="term" value="P:mitochondrial translation"/>
    <property type="evidence" value="ECO:0007669"/>
    <property type="project" value="TreeGrafter"/>
</dbReference>
<evidence type="ECO:0000256" key="1">
    <source>
        <dbReference type="ARBA" id="ARBA00005594"/>
    </source>
</evidence>
<keyword evidence="4 10" id="KW-0547">Nucleotide-binding</keyword>
<dbReference type="AlphaFoldDB" id="A0A8H7ER65"/>
<gene>
    <name evidence="12" type="ORF">EC973_002461</name>
</gene>
<proteinExistence type="inferred from homology"/>
<dbReference type="Gene3D" id="3.30.1360.70">
    <property type="entry name" value="Arginyl tRNA synthetase N-terminal domain"/>
    <property type="match status" value="1"/>
</dbReference>
<dbReference type="GO" id="GO:0005524">
    <property type="term" value="F:ATP binding"/>
    <property type="evidence" value="ECO:0007669"/>
    <property type="project" value="UniProtKB-KW"/>
</dbReference>
<dbReference type="InterPro" id="IPR001412">
    <property type="entry name" value="aa-tRNA-synth_I_CS"/>
</dbReference>
<organism evidence="12 13">
    <name type="scientific">Apophysomyces ossiformis</name>
    <dbReference type="NCBI Taxonomy" id="679940"/>
    <lineage>
        <taxon>Eukaryota</taxon>
        <taxon>Fungi</taxon>
        <taxon>Fungi incertae sedis</taxon>
        <taxon>Mucoromycota</taxon>
        <taxon>Mucoromycotina</taxon>
        <taxon>Mucoromycetes</taxon>
        <taxon>Mucorales</taxon>
        <taxon>Mucorineae</taxon>
        <taxon>Mucoraceae</taxon>
        <taxon>Apophysomyces</taxon>
    </lineage>
</organism>
<dbReference type="Pfam" id="PF00750">
    <property type="entry name" value="tRNA-synt_1d"/>
    <property type="match status" value="1"/>
</dbReference>
<dbReference type="GO" id="GO:0006420">
    <property type="term" value="P:arginyl-tRNA aminoacylation"/>
    <property type="evidence" value="ECO:0007669"/>
    <property type="project" value="InterPro"/>
</dbReference>
<comment type="similarity">
    <text evidence="1 10">Belongs to the class-I aminoacyl-tRNA synthetase family.</text>
</comment>
<dbReference type="EMBL" id="JABAYA010000168">
    <property type="protein sequence ID" value="KAF7722991.1"/>
    <property type="molecule type" value="Genomic_DNA"/>
</dbReference>
<dbReference type="SUPFAM" id="SSF55190">
    <property type="entry name" value="Arginyl-tRNA synthetase (ArgRS), N-terminal 'additional' domain"/>
    <property type="match status" value="1"/>
</dbReference>